<feature type="transmembrane region" description="Helical" evidence="8">
    <location>
        <begin position="257"/>
        <end position="281"/>
    </location>
</feature>
<evidence type="ECO:0000256" key="8">
    <source>
        <dbReference type="SAM" id="Phobius"/>
    </source>
</evidence>
<accession>A0A9X1UEA7</accession>
<dbReference type="InterPro" id="IPR047817">
    <property type="entry name" value="ABC2_TM_bact-type"/>
</dbReference>
<dbReference type="RefSeq" id="WP_237870357.1">
    <property type="nucleotide sequence ID" value="NZ_JAKLTY010000001.1"/>
</dbReference>
<protein>
    <submittedName>
        <fullName evidence="10">ABC transporter permease</fullName>
    </submittedName>
</protein>
<dbReference type="EMBL" id="JAKLUA010000002">
    <property type="protein sequence ID" value="MCG2667271.1"/>
    <property type="molecule type" value="Genomic_DNA"/>
</dbReference>
<gene>
    <name evidence="11" type="ORF">L6637_09930</name>
    <name evidence="10" type="ORF">L6654_01095</name>
</gene>
<dbReference type="AlphaFoldDB" id="A0A9X1UEA7"/>
<dbReference type="PANTHER" id="PTHR30294">
    <property type="entry name" value="MEMBRANE COMPONENT OF ABC TRANSPORTER YHHJ-RELATED"/>
    <property type="match status" value="1"/>
</dbReference>
<dbReference type="PROSITE" id="PS51012">
    <property type="entry name" value="ABC_TM2"/>
    <property type="match status" value="1"/>
</dbReference>
<keyword evidence="6 8" id="KW-1133">Transmembrane helix</keyword>
<dbReference type="EMBL" id="JAKLTY010000001">
    <property type="protein sequence ID" value="MCG2625202.1"/>
    <property type="molecule type" value="Genomic_DNA"/>
</dbReference>
<reference evidence="10" key="1">
    <citation type="submission" date="2022-01" db="EMBL/GenBank/DDBJ databases">
        <title>Genome sequnece data of strain Bradyrhizobium sp. nov.</title>
        <authorList>
            <person name="Zhang J."/>
        </authorList>
    </citation>
    <scope>NUCLEOTIDE SEQUENCE</scope>
    <source>
        <strain evidence="11">WYCCWR 12774</strain>
        <strain evidence="10">WYCCWR 13023</strain>
    </source>
</reference>
<evidence type="ECO:0000256" key="4">
    <source>
        <dbReference type="ARBA" id="ARBA00022475"/>
    </source>
</evidence>
<evidence type="ECO:0000256" key="3">
    <source>
        <dbReference type="ARBA" id="ARBA00022448"/>
    </source>
</evidence>
<feature type="transmembrane region" description="Helical" evidence="8">
    <location>
        <begin position="288"/>
        <end position="306"/>
    </location>
</feature>
<keyword evidence="3" id="KW-0813">Transport</keyword>
<evidence type="ECO:0000259" key="9">
    <source>
        <dbReference type="PROSITE" id="PS51012"/>
    </source>
</evidence>
<name>A0A9X1UEA7_9BRAD</name>
<keyword evidence="12" id="KW-1185">Reference proteome</keyword>
<organism evidence="10 13">
    <name type="scientific">Bradyrhizobium zhengyangense</name>
    <dbReference type="NCBI Taxonomy" id="2911009"/>
    <lineage>
        <taxon>Bacteria</taxon>
        <taxon>Pseudomonadati</taxon>
        <taxon>Pseudomonadota</taxon>
        <taxon>Alphaproteobacteria</taxon>
        <taxon>Hyphomicrobiales</taxon>
        <taxon>Nitrobacteraceae</taxon>
        <taxon>Bradyrhizobium</taxon>
    </lineage>
</organism>
<feature type="transmembrane region" description="Helical" evidence="8">
    <location>
        <begin position="345"/>
        <end position="365"/>
    </location>
</feature>
<comment type="caution">
    <text evidence="10">The sequence shown here is derived from an EMBL/GenBank/DDBJ whole genome shotgun (WGS) entry which is preliminary data.</text>
</comment>
<evidence type="ECO:0000256" key="6">
    <source>
        <dbReference type="ARBA" id="ARBA00022989"/>
    </source>
</evidence>
<feature type="domain" description="ABC transmembrane type-2" evidence="9">
    <location>
        <begin position="134"/>
        <end position="370"/>
    </location>
</feature>
<evidence type="ECO:0000313" key="11">
    <source>
        <dbReference type="EMBL" id="MCG2667271.1"/>
    </source>
</evidence>
<feature type="transmembrane region" description="Helical" evidence="8">
    <location>
        <begin position="175"/>
        <end position="200"/>
    </location>
</feature>
<dbReference type="InterPro" id="IPR051449">
    <property type="entry name" value="ABC-2_transporter_component"/>
</dbReference>
<dbReference type="Proteomes" id="UP001139012">
    <property type="component" value="Unassembled WGS sequence"/>
</dbReference>
<sequence length="375" mass="40789">MTRWLSNVFRLGVKELASLASDVVLAFFVVYSFSFSVYSESTGITTEVNNAPIAIVDSDRSVLSTRIADALLQPYFRRPVPVDRSAVDRLMDEGQYAFVLDIPPRFQADVLNGRDPAVQLNIDATAMTQAAVGAGYVSSILQQETTNYLHSRGIARELPLRSVERAFFNPNLEGFWHMAINALVENLTMLTILLVGAAVIRERERGTIEHLLVMPVRAHEIAVGKIWANALVVAFFGTLSLLVVIKGILHVPIAGSIPLFVSGMVIYLFAIASLGILLATIANTMPQFALLAIPVFLILNMLSGGASPLEAMPQPLQVAIQISPAVHFVQFTQSVLCRGASIDQVWPHLAAIVGLGAIFLAAALARFRRMLARAQ</sequence>
<evidence type="ECO:0000313" key="13">
    <source>
        <dbReference type="Proteomes" id="UP001139054"/>
    </source>
</evidence>
<keyword evidence="7 8" id="KW-0472">Membrane</keyword>
<evidence type="ECO:0000256" key="7">
    <source>
        <dbReference type="ARBA" id="ARBA00023136"/>
    </source>
</evidence>
<dbReference type="Proteomes" id="UP001139054">
    <property type="component" value="Unassembled WGS sequence"/>
</dbReference>
<keyword evidence="5 8" id="KW-0812">Transmembrane</keyword>
<dbReference type="Gene3D" id="3.40.1710.10">
    <property type="entry name" value="abc type-2 transporter like domain"/>
    <property type="match status" value="1"/>
</dbReference>
<feature type="transmembrane region" description="Helical" evidence="8">
    <location>
        <begin position="221"/>
        <end position="245"/>
    </location>
</feature>
<dbReference type="GO" id="GO:0005886">
    <property type="term" value="C:plasma membrane"/>
    <property type="evidence" value="ECO:0007669"/>
    <property type="project" value="UniProtKB-SubCell"/>
</dbReference>
<comment type="subcellular location">
    <subcellularLocation>
        <location evidence="1">Cell membrane</location>
        <topology evidence="1">Multi-pass membrane protein</topology>
    </subcellularLocation>
</comment>
<dbReference type="PANTHER" id="PTHR30294:SF47">
    <property type="entry name" value="INNER MEMBRANE TRANSPORT PERMEASE YHHJ"/>
    <property type="match status" value="1"/>
</dbReference>
<dbReference type="Pfam" id="PF12698">
    <property type="entry name" value="ABC2_membrane_3"/>
    <property type="match status" value="1"/>
</dbReference>
<evidence type="ECO:0000256" key="2">
    <source>
        <dbReference type="ARBA" id="ARBA00007783"/>
    </source>
</evidence>
<keyword evidence="4" id="KW-1003">Cell membrane</keyword>
<evidence type="ECO:0000313" key="10">
    <source>
        <dbReference type="EMBL" id="MCG2625202.1"/>
    </source>
</evidence>
<evidence type="ECO:0000256" key="5">
    <source>
        <dbReference type="ARBA" id="ARBA00022692"/>
    </source>
</evidence>
<evidence type="ECO:0000256" key="1">
    <source>
        <dbReference type="ARBA" id="ARBA00004651"/>
    </source>
</evidence>
<dbReference type="GO" id="GO:0140359">
    <property type="term" value="F:ABC-type transporter activity"/>
    <property type="evidence" value="ECO:0007669"/>
    <property type="project" value="InterPro"/>
</dbReference>
<comment type="similarity">
    <text evidence="2">Belongs to the ABC-2 integral membrane protein family.</text>
</comment>
<dbReference type="InterPro" id="IPR013525">
    <property type="entry name" value="ABC2_TM"/>
</dbReference>
<proteinExistence type="inferred from homology"/>
<evidence type="ECO:0000313" key="12">
    <source>
        <dbReference type="Proteomes" id="UP001139012"/>
    </source>
</evidence>